<organism evidence="1 2">
    <name type="scientific">Porphyromonas uenonis 60-3</name>
    <dbReference type="NCBI Taxonomy" id="596327"/>
    <lineage>
        <taxon>Bacteria</taxon>
        <taxon>Pseudomonadati</taxon>
        <taxon>Bacteroidota</taxon>
        <taxon>Bacteroidia</taxon>
        <taxon>Bacteroidales</taxon>
        <taxon>Porphyromonadaceae</taxon>
        <taxon>Porphyromonas</taxon>
    </lineage>
</organism>
<comment type="caution">
    <text evidence="1">The sequence shown here is derived from an EMBL/GenBank/DDBJ whole genome shotgun (WGS) entry which is preliminary data.</text>
</comment>
<proteinExistence type="predicted"/>
<evidence type="ECO:0000313" key="1">
    <source>
        <dbReference type="EMBL" id="EEK16761.1"/>
    </source>
</evidence>
<sequence>MLCSEDLAIYYSKVIKEELIMMHQPCQPTPN</sequence>
<dbReference type="Proteomes" id="UP000003303">
    <property type="component" value="Unassembled WGS sequence"/>
</dbReference>
<dbReference type="AlphaFoldDB" id="C2MC06"/>
<reference evidence="1 2" key="1">
    <citation type="submission" date="2009-04" db="EMBL/GenBank/DDBJ databases">
        <authorList>
            <person name="Sebastian Y."/>
            <person name="Madupu R."/>
            <person name="Durkin A.S."/>
            <person name="Torralba M."/>
            <person name="Methe B."/>
            <person name="Sutton G.G."/>
            <person name="Strausberg R.L."/>
            <person name="Nelson K.E."/>
        </authorList>
    </citation>
    <scope>NUCLEOTIDE SEQUENCE [LARGE SCALE GENOMIC DNA]</scope>
    <source>
        <strain evidence="1 2">60-3</strain>
    </source>
</reference>
<feature type="non-terminal residue" evidence="1">
    <location>
        <position position="31"/>
    </location>
</feature>
<name>C2MC06_9PORP</name>
<protein>
    <submittedName>
        <fullName evidence="1">Uncharacterized protein</fullName>
    </submittedName>
</protein>
<dbReference type="EMBL" id="ACLR01000160">
    <property type="protein sequence ID" value="EEK16761.1"/>
    <property type="molecule type" value="Genomic_DNA"/>
</dbReference>
<evidence type="ECO:0000313" key="2">
    <source>
        <dbReference type="Proteomes" id="UP000003303"/>
    </source>
</evidence>
<gene>
    <name evidence="1" type="ORF">PORUE0001_1185</name>
</gene>
<keyword evidence="2" id="KW-1185">Reference proteome</keyword>
<accession>C2MC06</accession>